<reference evidence="2 3" key="1">
    <citation type="submission" date="2019-03" db="EMBL/GenBank/DDBJ databases">
        <title>Single cell metagenomics reveals metabolic interactions within the superorganism composed of flagellate Streblomastix strix and complex community of Bacteroidetes bacteria on its surface.</title>
        <authorList>
            <person name="Treitli S.C."/>
            <person name="Kolisko M."/>
            <person name="Husnik F."/>
            <person name="Keeling P."/>
            <person name="Hampl V."/>
        </authorList>
    </citation>
    <scope>NUCLEOTIDE SEQUENCE [LARGE SCALE GENOMIC DNA]</scope>
    <source>
        <strain evidence="2">ST1C</strain>
    </source>
</reference>
<dbReference type="Proteomes" id="UP000324800">
    <property type="component" value="Unassembled WGS sequence"/>
</dbReference>
<comment type="caution">
    <text evidence="2">The sequence shown here is derived from an EMBL/GenBank/DDBJ whole genome shotgun (WGS) entry which is preliminary data.</text>
</comment>
<proteinExistence type="predicted"/>
<gene>
    <name evidence="2" type="ORF">EZS28_037876</name>
</gene>
<feature type="non-terminal residue" evidence="2">
    <location>
        <position position="1"/>
    </location>
</feature>
<dbReference type="EMBL" id="SNRW01019207">
    <property type="protein sequence ID" value="KAA6366596.1"/>
    <property type="molecule type" value="Genomic_DNA"/>
</dbReference>
<evidence type="ECO:0000313" key="2">
    <source>
        <dbReference type="EMBL" id="KAA6366596.1"/>
    </source>
</evidence>
<accession>A0A5J4U6X7</accession>
<name>A0A5J4U6X7_9EUKA</name>
<protein>
    <submittedName>
        <fullName evidence="2">Uncharacterized protein</fullName>
    </submittedName>
</protein>
<feature type="compositionally biased region" description="Low complexity" evidence="1">
    <location>
        <begin position="8"/>
        <end position="21"/>
    </location>
</feature>
<feature type="compositionally biased region" description="Polar residues" evidence="1">
    <location>
        <begin position="37"/>
        <end position="46"/>
    </location>
</feature>
<dbReference type="AlphaFoldDB" id="A0A5J4U6X7"/>
<feature type="region of interest" description="Disordered" evidence="1">
    <location>
        <begin position="1"/>
        <end position="75"/>
    </location>
</feature>
<sequence length="149" mass="16263">YKNKVNDSPLSTSSSESETPENVLSQNPPIPPLPQYQVVNNNQTPEITLHMQPIQYSNNNNNNNNNSDDYRPPTSVTIPVMVPTSLISAATIAQFVSNSQPIPPPPYYYASNNQDPILAQPTPSAAYTPGSLNESGQILEQINLMSAHD</sequence>
<organism evidence="2 3">
    <name type="scientific">Streblomastix strix</name>
    <dbReference type="NCBI Taxonomy" id="222440"/>
    <lineage>
        <taxon>Eukaryota</taxon>
        <taxon>Metamonada</taxon>
        <taxon>Preaxostyla</taxon>
        <taxon>Oxymonadida</taxon>
        <taxon>Streblomastigidae</taxon>
        <taxon>Streblomastix</taxon>
    </lineage>
</organism>
<evidence type="ECO:0000256" key="1">
    <source>
        <dbReference type="SAM" id="MobiDB-lite"/>
    </source>
</evidence>
<evidence type="ECO:0000313" key="3">
    <source>
        <dbReference type="Proteomes" id="UP000324800"/>
    </source>
</evidence>